<organism evidence="2 3">
    <name type="scientific">Spizellomyces punctatus (strain DAOM BR117)</name>
    <dbReference type="NCBI Taxonomy" id="645134"/>
    <lineage>
        <taxon>Eukaryota</taxon>
        <taxon>Fungi</taxon>
        <taxon>Fungi incertae sedis</taxon>
        <taxon>Chytridiomycota</taxon>
        <taxon>Chytridiomycota incertae sedis</taxon>
        <taxon>Chytridiomycetes</taxon>
        <taxon>Spizellomycetales</taxon>
        <taxon>Spizellomycetaceae</taxon>
        <taxon>Spizellomyces</taxon>
    </lineage>
</organism>
<evidence type="ECO:0000313" key="2">
    <source>
        <dbReference type="EMBL" id="KND00318.1"/>
    </source>
</evidence>
<dbReference type="GeneID" id="27688079"/>
<dbReference type="VEuPathDB" id="FungiDB:SPPG_04642"/>
<dbReference type="OrthoDB" id="10293487at2759"/>
<evidence type="ECO:0000256" key="1">
    <source>
        <dbReference type="SAM" id="MobiDB-lite"/>
    </source>
</evidence>
<feature type="region of interest" description="Disordered" evidence="1">
    <location>
        <begin position="180"/>
        <end position="202"/>
    </location>
</feature>
<dbReference type="RefSeq" id="XP_016608357.1">
    <property type="nucleotide sequence ID" value="XM_016752877.1"/>
</dbReference>
<dbReference type="AlphaFoldDB" id="A0A0L0HGS9"/>
<dbReference type="InParanoid" id="A0A0L0HGS9"/>
<proteinExistence type="predicted"/>
<protein>
    <submittedName>
        <fullName evidence="2">Uncharacterized protein</fullName>
    </submittedName>
</protein>
<sequence length="235" mass="25742">MLSKLFKKMRRKPKHLVQAGDNNHVDEPTHLETVPPRGSSLAELTHWGVGVCAGRSFQLLRSGRVDDAERSFKVLKVRGPDLHTLRREAGNDDDTGFKVLKVHGPDGMTVGRRCLAANMDCSNQVEDAHVLHAPDHTDPAVTTTERHDSAYDTILPADGPYDPVPSFPLLPTFTLGWNTPSPPVPPKDAIDPSQDQPTIPSFPPLPCLTLQLPPRVDSMEDDGVLDGPVCFGGWR</sequence>
<dbReference type="Proteomes" id="UP000053201">
    <property type="component" value="Unassembled WGS sequence"/>
</dbReference>
<reference evidence="2 3" key="1">
    <citation type="submission" date="2009-08" db="EMBL/GenBank/DDBJ databases">
        <title>The Genome Sequence of Spizellomyces punctatus strain DAOM BR117.</title>
        <authorList>
            <consortium name="The Broad Institute Genome Sequencing Platform"/>
            <person name="Russ C."/>
            <person name="Cuomo C."/>
            <person name="Shea T."/>
            <person name="Young S.K."/>
            <person name="Zeng Q."/>
            <person name="Koehrsen M."/>
            <person name="Haas B."/>
            <person name="Borodovsky M."/>
            <person name="Guigo R."/>
            <person name="Alvarado L."/>
            <person name="Berlin A."/>
            <person name="Bochicchio J."/>
            <person name="Borenstein D."/>
            <person name="Chapman S."/>
            <person name="Chen Z."/>
            <person name="Engels R."/>
            <person name="Freedman E."/>
            <person name="Gellesch M."/>
            <person name="Goldberg J."/>
            <person name="Griggs A."/>
            <person name="Gujja S."/>
            <person name="Heiman D."/>
            <person name="Hepburn T."/>
            <person name="Howarth C."/>
            <person name="Jen D."/>
            <person name="Larson L."/>
            <person name="Lewis B."/>
            <person name="Mehta T."/>
            <person name="Park D."/>
            <person name="Pearson M."/>
            <person name="Roberts A."/>
            <person name="Saif S."/>
            <person name="Shenoy N."/>
            <person name="Sisk P."/>
            <person name="Stolte C."/>
            <person name="Sykes S."/>
            <person name="Thomson T."/>
            <person name="Walk T."/>
            <person name="White J."/>
            <person name="Yandava C."/>
            <person name="Burger G."/>
            <person name="Gray M.W."/>
            <person name="Holland P.W.H."/>
            <person name="King N."/>
            <person name="Lang F.B.F."/>
            <person name="Roger A.J."/>
            <person name="Ruiz-Trillo I."/>
            <person name="Lander E."/>
            <person name="Nusbaum C."/>
        </authorList>
    </citation>
    <scope>NUCLEOTIDE SEQUENCE [LARGE SCALE GENOMIC DNA]</scope>
    <source>
        <strain evidence="2 3">DAOM BR117</strain>
    </source>
</reference>
<dbReference type="EMBL" id="KQ257456">
    <property type="protein sequence ID" value="KND00318.1"/>
    <property type="molecule type" value="Genomic_DNA"/>
</dbReference>
<gene>
    <name evidence="2" type="ORF">SPPG_04642</name>
</gene>
<name>A0A0L0HGS9_SPIPD</name>
<keyword evidence="3" id="KW-1185">Reference proteome</keyword>
<evidence type="ECO:0000313" key="3">
    <source>
        <dbReference type="Proteomes" id="UP000053201"/>
    </source>
</evidence>
<accession>A0A0L0HGS9</accession>